<dbReference type="Gramene" id="RZC80252">
    <property type="protein sequence ID" value="RZC80252"/>
    <property type="gene ID" value="C5167_042829"/>
</dbReference>
<keyword evidence="2" id="KW-1185">Reference proteome</keyword>
<name>A0A4Y7L6I6_PAPSO</name>
<sequence length="83" mass="8975">MGKEYKILLSGTKKKRDLLRILPSLHSQEPSHSPVCSPLSPGPALPANAYLQASGSLARKQGQYFHQSFKPVSLSPPPPNQGI</sequence>
<accession>A0A4Y7L6I6</accession>
<dbReference type="Proteomes" id="UP000316621">
    <property type="component" value="Chromosome 10"/>
</dbReference>
<dbReference type="EMBL" id="CM010724">
    <property type="protein sequence ID" value="RZC80252.1"/>
    <property type="molecule type" value="Genomic_DNA"/>
</dbReference>
<organism evidence="1 2">
    <name type="scientific">Papaver somniferum</name>
    <name type="common">Opium poppy</name>
    <dbReference type="NCBI Taxonomy" id="3469"/>
    <lineage>
        <taxon>Eukaryota</taxon>
        <taxon>Viridiplantae</taxon>
        <taxon>Streptophyta</taxon>
        <taxon>Embryophyta</taxon>
        <taxon>Tracheophyta</taxon>
        <taxon>Spermatophyta</taxon>
        <taxon>Magnoliopsida</taxon>
        <taxon>Ranunculales</taxon>
        <taxon>Papaveraceae</taxon>
        <taxon>Papaveroideae</taxon>
        <taxon>Papaver</taxon>
    </lineage>
</organism>
<protein>
    <submittedName>
        <fullName evidence="1">Uncharacterized protein</fullName>
    </submittedName>
</protein>
<evidence type="ECO:0000313" key="2">
    <source>
        <dbReference type="Proteomes" id="UP000316621"/>
    </source>
</evidence>
<evidence type="ECO:0000313" key="1">
    <source>
        <dbReference type="EMBL" id="RZC80252.1"/>
    </source>
</evidence>
<reference evidence="1 2" key="1">
    <citation type="journal article" date="2018" name="Science">
        <title>The opium poppy genome and morphinan production.</title>
        <authorList>
            <person name="Guo L."/>
            <person name="Winzer T."/>
            <person name="Yang X."/>
            <person name="Li Y."/>
            <person name="Ning Z."/>
            <person name="He Z."/>
            <person name="Teodor R."/>
            <person name="Lu Y."/>
            <person name="Bowser T.A."/>
            <person name="Graham I.A."/>
            <person name="Ye K."/>
        </authorList>
    </citation>
    <scope>NUCLEOTIDE SEQUENCE [LARGE SCALE GENOMIC DNA]</scope>
    <source>
        <strain evidence="2">cv. HN1</strain>
        <tissue evidence="1">Leaves</tissue>
    </source>
</reference>
<gene>
    <name evidence="1" type="ORF">C5167_042829</name>
</gene>
<dbReference type="AlphaFoldDB" id="A0A4Y7L6I6"/>
<proteinExistence type="predicted"/>